<dbReference type="PROSITE" id="PS51118">
    <property type="entry name" value="HTH_HXLR"/>
    <property type="match status" value="1"/>
</dbReference>
<dbReference type="SUPFAM" id="SSF46785">
    <property type="entry name" value="Winged helix' DNA-binding domain"/>
    <property type="match status" value="1"/>
</dbReference>
<dbReference type="InterPro" id="IPR036390">
    <property type="entry name" value="WH_DNA-bd_sf"/>
</dbReference>
<keyword evidence="3" id="KW-0804">Transcription</keyword>
<keyword evidence="6" id="KW-1185">Reference proteome</keyword>
<protein>
    <submittedName>
        <fullName evidence="5">DNA-binding HxlR family transcriptional regulator</fullName>
    </submittedName>
</protein>
<organism evidence="5 6">
    <name type="scientific">Rhizobium pisi</name>
    <dbReference type="NCBI Taxonomy" id="574561"/>
    <lineage>
        <taxon>Bacteria</taxon>
        <taxon>Pseudomonadati</taxon>
        <taxon>Pseudomonadota</taxon>
        <taxon>Alphaproteobacteria</taxon>
        <taxon>Hyphomicrobiales</taxon>
        <taxon>Rhizobiaceae</taxon>
        <taxon>Rhizobium/Agrobacterium group</taxon>
        <taxon>Rhizobium</taxon>
    </lineage>
</organism>
<evidence type="ECO:0000259" key="4">
    <source>
        <dbReference type="PROSITE" id="PS51118"/>
    </source>
</evidence>
<evidence type="ECO:0000256" key="1">
    <source>
        <dbReference type="ARBA" id="ARBA00023015"/>
    </source>
</evidence>
<evidence type="ECO:0000256" key="3">
    <source>
        <dbReference type="ARBA" id="ARBA00023163"/>
    </source>
</evidence>
<dbReference type="EMBL" id="JACHXH010000031">
    <property type="protein sequence ID" value="MBB3138370.1"/>
    <property type="molecule type" value="Genomic_DNA"/>
</dbReference>
<sequence length="179" mass="20166">MMIVTVVVTSAMQRTSFSNFKCPAARALDSVGDWWSILILRDAFQGLSHFDEFQKSLGVAPNILTRRLKHLTDEGLFERRLYQQRPARYEYVLTEKGRDFFPVLMALFSWGSRHIPAEDLAFLLGDAASGQERKTVLVDAQTGEQVTPENTSLLAGPAADDGVRERIARMRAWYLGIDA</sequence>
<dbReference type="Gene3D" id="1.10.10.10">
    <property type="entry name" value="Winged helix-like DNA-binding domain superfamily/Winged helix DNA-binding domain"/>
    <property type="match status" value="1"/>
</dbReference>
<accession>A0A7W5BSL7</accession>
<comment type="caution">
    <text evidence="5">The sequence shown here is derived from an EMBL/GenBank/DDBJ whole genome shotgun (WGS) entry which is preliminary data.</text>
</comment>
<keyword evidence="2 5" id="KW-0238">DNA-binding</keyword>
<name>A0A7W5BSL7_9HYPH</name>
<evidence type="ECO:0000313" key="5">
    <source>
        <dbReference type="EMBL" id="MBB3138370.1"/>
    </source>
</evidence>
<dbReference type="PANTHER" id="PTHR33204:SF17">
    <property type="entry name" value="TRANSCRIPTIONAL REGULATORY PROTEIN"/>
    <property type="match status" value="1"/>
</dbReference>
<dbReference type="GO" id="GO:0003677">
    <property type="term" value="F:DNA binding"/>
    <property type="evidence" value="ECO:0007669"/>
    <property type="project" value="UniProtKB-KW"/>
</dbReference>
<evidence type="ECO:0000256" key="2">
    <source>
        <dbReference type="ARBA" id="ARBA00023125"/>
    </source>
</evidence>
<dbReference type="InterPro" id="IPR036388">
    <property type="entry name" value="WH-like_DNA-bd_sf"/>
</dbReference>
<keyword evidence="1" id="KW-0805">Transcription regulation</keyword>
<feature type="domain" description="HTH hxlR-type" evidence="4">
    <location>
        <begin position="22"/>
        <end position="119"/>
    </location>
</feature>
<dbReference type="AlphaFoldDB" id="A0A7W5BSL7"/>
<dbReference type="Pfam" id="PF01638">
    <property type="entry name" value="HxlR"/>
    <property type="match status" value="1"/>
</dbReference>
<dbReference type="PANTHER" id="PTHR33204">
    <property type="entry name" value="TRANSCRIPTIONAL REGULATOR, MARR FAMILY"/>
    <property type="match status" value="1"/>
</dbReference>
<dbReference type="InterPro" id="IPR002577">
    <property type="entry name" value="HTH_HxlR"/>
</dbReference>
<reference evidence="5 6" key="1">
    <citation type="submission" date="2020-08" db="EMBL/GenBank/DDBJ databases">
        <title>Genomic Encyclopedia of Type Strains, Phase III (KMG-III): the genomes of soil and plant-associated and newly described type strains.</title>
        <authorList>
            <person name="Whitman W."/>
        </authorList>
    </citation>
    <scope>NUCLEOTIDE SEQUENCE [LARGE SCALE GENOMIC DNA]</scope>
    <source>
        <strain evidence="5 6">CECT 4113</strain>
    </source>
</reference>
<dbReference type="Proteomes" id="UP000518315">
    <property type="component" value="Unassembled WGS sequence"/>
</dbReference>
<gene>
    <name evidence="5" type="ORF">FHS26_006148</name>
</gene>
<evidence type="ECO:0000313" key="6">
    <source>
        <dbReference type="Proteomes" id="UP000518315"/>
    </source>
</evidence>
<proteinExistence type="predicted"/>